<feature type="non-terminal residue" evidence="1">
    <location>
        <position position="1"/>
    </location>
</feature>
<dbReference type="Proteomes" id="UP000789405">
    <property type="component" value="Unassembled WGS sequence"/>
</dbReference>
<proteinExistence type="predicted"/>
<accession>A0A9N9PDD9</accession>
<keyword evidence="2" id="KW-1185">Reference proteome</keyword>
<gene>
    <name evidence="1" type="ORF">DERYTH_LOCUS25379</name>
</gene>
<evidence type="ECO:0000313" key="1">
    <source>
        <dbReference type="EMBL" id="CAG8810955.1"/>
    </source>
</evidence>
<feature type="non-terminal residue" evidence="1">
    <location>
        <position position="322"/>
    </location>
</feature>
<sequence length="322" mass="37389">DEINEILEEYQLPILGKPSSLVTQPDILIVEISKLEREYLDNNEEISTYRSTKIYRDKAQAMFQVGHCRLDKMNMTINKTINEAEDNHKRSISIEPSDIEIEPEELIEDKSIICNIVKQDNNSKEIDKLNIYPVQQNYPPKSFTLYNLDSDKTTLVHKPKNHEVILDLNNSTKVLDKPSKSIEEPLESNNSKLDKIEKFSIRSDENIKQDSTNDSNCFHYQNNVSKTCKNEHKNTLNQETNHKKDLDNLRSSKSIQYISNECYNSEDCDTTNIKELVTCKFTQSKEKFDQTNNIELITSDQEYLSTSSDRILNSPIRLPNSW</sequence>
<reference evidence="1" key="1">
    <citation type="submission" date="2021-06" db="EMBL/GenBank/DDBJ databases">
        <authorList>
            <person name="Kallberg Y."/>
            <person name="Tangrot J."/>
            <person name="Rosling A."/>
        </authorList>
    </citation>
    <scope>NUCLEOTIDE SEQUENCE</scope>
    <source>
        <strain evidence="1">MA453B</strain>
    </source>
</reference>
<organism evidence="1 2">
    <name type="scientific">Dentiscutata erythropus</name>
    <dbReference type="NCBI Taxonomy" id="1348616"/>
    <lineage>
        <taxon>Eukaryota</taxon>
        <taxon>Fungi</taxon>
        <taxon>Fungi incertae sedis</taxon>
        <taxon>Mucoromycota</taxon>
        <taxon>Glomeromycotina</taxon>
        <taxon>Glomeromycetes</taxon>
        <taxon>Diversisporales</taxon>
        <taxon>Gigasporaceae</taxon>
        <taxon>Dentiscutata</taxon>
    </lineage>
</organism>
<dbReference type="EMBL" id="CAJVPY010046988">
    <property type="protein sequence ID" value="CAG8810955.1"/>
    <property type="molecule type" value="Genomic_DNA"/>
</dbReference>
<protein>
    <submittedName>
        <fullName evidence="1">9684_t:CDS:1</fullName>
    </submittedName>
</protein>
<comment type="caution">
    <text evidence="1">The sequence shown here is derived from an EMBL/GenBank/DDBJ whole genome shotgun (WGS) entry which is preliminary data.</text>
</comment>
<name>A0A9N9PDD9_9GLOM</name>
<dbReference type="AlphaFoldDB" id="A0A9N9PDD9"/>
<evidence type="ECO:0000313" key="2">
    <source>
        <dbReference type="Proteomes" id="UP000789405"/>
    </source>
</evidence>